<evidence type="ECO:0000313" key="2">
    <source>
        <dbReference type="Proteomes" id="UP001432059"/>
    </source>
</evidence>
<dbReference type="Pfam" id="PF13368">
    <property type="entry name" value="Toprim_C_rpt"/>
    <property type="match status" value="2"/>
</dbReference>
<evidence type="ECO:0000313" key="1">
    <source>
        <dbReference type="EMBL" id="WOC52541.1"/>
    </source>
</evidence>
<keyword evidence="2" id="KW-1185">Reference proteome</keyword>
<dbReference type="Proteomes" id="UP001432059">
    <property type="component" value="Chromosome"/>
</dbReference>
<dbReference type="AlphaFoldDB" id="A0AAU0F488"/>
<dbReference type="InterPro" id="IPR025589">
    <property type="entry name" value="Toprim_C_rpt"/>
</dbReference>
<gene>
    <name evidence="1" type="ORF">BPO_1894</name>
</gene>
<dbReference type="EMBL" id="CP136426">
    <property type="protein sequence ID" value="WOC52541.1"/>
    <property type="molecule type" value="Genomic_DNA"/>
</dbReference>
<proteinExistence type="predicted"/>
<sequence>MESQNIATITLEEALELFKVPFDLKPYEDKTITIGVGRFGPYVKWGEAYISLPNGEDPLSVDFDRAVEIIEEKKKADAPVATYKGEPVTKGLGRFGPFIKYQSLYINVPKKYDFDNLSQADVNELIEAKLEKEANRYIKQWEDEKIALENGRWGPFIRFKKAMLKVPKKADDTKYTAEELKDISLDEVKKWISAQDETAFKEAKKKTTKK</sequence>
<name>A0AAU0F488_9FLAO</name>
<dbReference type="KEGG" id="bpor:BPO_1894"/>
<protein>
    <recommendedName>
        <fullName evidence="3">DNA topoisomerase I</fullName>
    </recommendedName>
</protein>
<reference evidence="1" key="1">
    <citation type="submission" date="2023-10" db="EMBL/GenBank/DDBJ databases">
        <title>Characterization and whole genome sequencing of a novel strain of Bergeyella porcorum QD2021 isolated from pig.</title>
        <authorList>
            <person name="Liu G."/>
            <person name="Chen C."/>
            <person name="Han X."/>
        </authorList>
    </citation>
    <scope>NUCLEOTIDE SEQUENCE</scope>
    <source>
        <strain evidence="1">QD2021</strain>
    </source>
</reference>
<accession>A0AAU0F488</accession>
<evidence type="ECO:0008006" key="3">
    <source>
        <dbReference type="Google" id="ProtNLM"/>
    </source>
</evidence>
<organism evidence="1 2">
    <name type="scientific">Bergeyella porcorum</name>
    <dbReference type="NCBI Taxonomy" id="1735111"/>
    <lineage>
        <taxon>Bacteria</taxon>
        <taxon>Pseudomonadati</taxon>
        <taxon>Bacteroidota</taxon>
        <taxon>Flavobacteriia</taxon>
        <taxon>Flavobacteriales</taxon>
        <taxon>Weeksellaceae</taxon>
        <taxon>Bergeyella</taxon>
    </lineage>
</organism>